<dbReference type="AlphaFoldDB" id="Q5ZA17"/>
<reference evidence="2" key="1">
    <citation type="journal article" date="2002" name="Nature">
        <title>The genome sequence and structure of rice chromosome 1.</title>
        <authorList>
            <person name="Sasaki T."/>
            <person name="Matsumoto T."/>
            <person name="Yamamoto K."/>
            <person name="Sakata K."/>
            <person name="Baba T."/>
            <person name="Katayose Y."/>
            <person name="Wu J."/>
            <person name="Niimura Y."/>
            <person name="Cheng Z."/>
            <person name="Nagamura Y."/>
            <person name="Antonio B.A."/>
            <person name="Kanamori H."/>
            <person name="Hosokawa S."/>
            <person name="Masukawa M."/>
            <person name="Arikawa K."/>
            <person name="Chiden Y."/>
            <person name="Hayashi M."/>
            <person name="Okamoto M."/>
            <person name="Ando T."/>
            <person name="Aoki H."/>
            <person name="Arita K."/>
            <person name="Hamada M."/>
            <person name="Harada C."/>
            <person name="Hijishita S."/>
            <person name="Honda M."/>
            <person name="Ichikawa Y."/>
            <person name="Idonuma A."/>
            <person name="Iijima M."/>
            <person name="Ikeda M."/>
            <person name="Ikeno M."/>
            <person name="Itoh S."/>
            <person name="Itoh T."/>
            <person name="Itoh Y."/>
            <person name="Itoh Y."/>
            <person name="Iwabuchi A."/>
            <person name="Kamiya K."/>
            <person name="Karasawa W."/>
            <person name="Katagiri S."/>
            <person name="Kikuta A."/>
            <person name="Kobayashi N."/>
            <person name="Kono I."/>
            <person name="Machita K."/>
            <person name="Maehara T."/>
            <person name="Mizuno H."/>
            <person name="Mizubayashi T."/>
            <person name="Mukai Y."/>
            <person name="Nagasaki H."/>
            <person name="Nakashima M."/>
            <person name="Nakama Y."/>
            <person name="Nakamichi Y."/>
            <person name="Nakamura M."/>
            <person name="Namiki N."/>
            <person name="Negishi M."/>
            <person name="Ohta I."/>
            <person name="Ono N."/>
            <person name="Saji S."/>
            <person name="Sakai K."/>
            <person name="Shibata M."/>
            <person name="Shimokawa T."/>
            <person name="Shomura A."/>
            <person name="Song J."/>
            <person name="Takazaki Y."/>
            <person name="Terasawa K."/>
            <person name="Tsuji K."/>
            <person name="Waki K."/>
            <person name="Yamagata H."/>
            <person name="Yamane H."/>
            <person name="Yoshiki S."/>
            <person name="Yoshihara R."/>
            <person name="Yukawa K."/>
            <person name="Zhong H."/>
            <person name="Iwama H."/>
            <person name="Endo T."/>
            <person name="Ito H."/>
            <person name="Hahn J.H."/>
            <person name="Kim H.I."/>
            <person name="Eun M.Y."/>
            <person name="Yano M."/>
            <person name="Jiang J."/>
            <person name="Gojobori T."/>
        </authorList>
    </citation>
    <scope>NUCLEOTIDE SEQUENCE [LARGE SCALE GENOMIC DNA]</scope>
</reference>
<name>Q5ZA17_ORYSJ</name>
<accession>Q5ZA17</accession>
<feature type="compositionally biased region" description="Low complexity" evidence="1">
    <location>
        <begin position="84"/>
        <end position="96"/>
    </location>
</feature>
<feature type="region of interest" description="Disordered" evidence="1">
    <location>
        <begin position="1"/>
        <end position="104"/>
    </location>
</feature>
<feature type="compositionally biased region" description="Basic and acidic residues" evidence="1">
    <location>
        <begin position="1"/>
        <end position="11"/>
    </location>
</feature>
<feature type="compositionally biased region" description="Basic and acidic residues" evidence="1">
    <location>
        <begin position="64"/>
        <end position="80"/>
    </location>
</feature>
<evidence type="ECO:0000313" key="2">
    <source>
        <dbReference type="EMBL" id="BAD53503.1"/>
    </source>
</evidence>
<organism evidence="2">
    <name type="scientific">Oryza sativa subsp. japonica</name>
    <name type="common">Rice</name>
    <dbReference type="NCBI Taxonomy" id="39947"/>
    <lineage>
        <taxon>Eukaryota</taxon>
        <taxon>Viridiplantae</taxon>
        <taxon>Streptophyta</taxon>
        <taxon>Embryophyta</taxon>
        <taxon>Tracheophyta</taxon>
        <taxon>Spermatophyta</taxon>
        <taxon>Magnoliopsida</taxon>
        <taxon>Liliopsida</taxon>
        <taxon>Poales</taxon>
        <taxon>Poaceae</taxon>
        <taxon>BOP clade</taxon>
        <taxon>Oryzoideae</taxon>
        <taxon>Oryzeae</taxon>
        <taxon>Oryzinae</taxon>
        <taxon>Oryza</taxon>
        <taxon>Oryza sativa</taxon>
    </lineage>
</organism>
<sequence length="104" mass="11088">MATMNPRREELQMVLSADHSKLGTGDRGEHGAAAVSSARRPPPASPSGSVGVGRAPPPLLFKINRREGDWHGVPRKRELEEGSEVWSSPPVPSSGSMGARQHSD</sequence>
<proteinExistence type="predicted"/>
<protein>
    <submittedName>
        <fullName evidence="2">Uncharacterized protein</fullName>
    </submittedName>
</protein>
<feature type="compositionally biased region" description="Basic and acidic residues" evidence="1">
    <location>
        <begin position="18"/>
        <end position="30"/>
    </location>
</feature>
<dbReference type="EMBL" id="AP003537">
    <property type="protein sequence ID" value="BAD53503.1"/>
    <property type="molecule type" value="Genomic_DNA"/>
</dbReference>
<evidence type="ECO:0000256" key="1">
    <source>
        <dbReference type="SAM" id="MobiDB-lite"/>
    </source>
</evidence>
<gene>
    <name evidence="2" type="primary">B1140D12.15</name>
</gene>
<dbReference type="Proteomes" id="UP000817658">
    <property type="component" value="Chromosome 1"/>
</dbReference>